<protein>
    <submittedName>
        <fullName evidence="2">Uncharacterized protein</fullName>
    </submittedName>
</protein>
<proteinExistence type="predicted"/>
<reference evidence="2" key="1">
    <citation type="submission" date="2022-02" db="EMBL/GenBank/DDBJ databases">
        <authorList>
            <person name="Henning P.M."/>
            <person name="McCubbin A.G."/>
            <person name="Shore J.S."/>
        </authorList>
    </citation>
    <scope>NUCLEOTIDE SEQUENCE</scope>
    <source>
        <strain evidence="2">F60SS</strain>
        <tissue evidence="2">Leaves</tissue>
    </source>
</reference>
<dbReference type="AlphaFoldDB" id="A0A9Q0JJD4"/>
<comment type="caution">
    <text evidence="2">The sequence shown here is derived from an EMBL/GenBank/DDBJ whole genome shotgun (WGS) entry which is preliminary data.</text>
</comment>
<dbReference type="EMBL" id="JAKUCV010002388">
    <property type="protein sequence ID" value="KAJ4842820.1"/>
    <property type="molecule type" value="Genomic_DNA"/>
</dbReference>
<feature type="compositionally biased region" description="Polar residues" evidence="1">
    <location>
        <begin position="7"/>
        <end position="22"/>
    </location>
</feature>
<reference evidence="2" key="2">
    <citation type="journal article" date="2023" name="Plants (Basel)">
        <title>Annotation of the Turnera subulata (Passifloraceae) Draft Genome Reveals the S-Locus Evolved after the Divergence of Turneroideae from Passifloroideae in a Stepwise Manner.</title>
        <authorList>
            <person name="Henning P.M."/>
            <person name="Roalson E.H."/>
            <person name="Mir W."/>
            <person name="McCubbin A.G."/>
            <person name="Shore J.S."/>
        </authorList>
    </citation>
    <scope>NUCLEOTIDE SEQUENCE</scope>
    <source>
        <strain evidence="2">F60SS</strain>
    </source>
</reference>
<gene>
    <name evidence="2" type="ORF">Tsubulata_046644</name>
</gene>
<keyword evidence="3" id="KW-1185">Reference proteome</keyword>
<organism evidence="2 3">
    <name type="scientific">Turnera subulata</name>
    <dbReference type="NCBI Taxonomy" id="218843"/>
    <lineage>
        <taxon>Eukaryota</taxon>
        <taxon>Viridiplantae</taxon>
        <taxon>Streptophyta</taxon>
        <taxon>Embryophyta</taxon>
        <taxon>Tracheophyta</taxon>
        <taxon>Spermatophyta</taxon>
        <taxon>Magnoliopsida</taxon>
        <taxon>eudicotyledons</taxon>
        <taxon>Gunneridae</taxon>
        <taxon>Pentapetalae</taxon>
        <taxon>rosids</taxon>
        <taxon>fabids</taxon>
        <taxon>Malpighiales</taxon>
        <taxon>Passifloraceae</taxon>
        <taxon>Turnera</taxon>
    </lineage>
</organism>
<accession>A0A9Q0JJD4</accession>
<evidence type="ECO:0000313" key="2">
    <source>
        <dbReference type="EMBL" id="KAJ4842820.1"/>
    </source>
</evidence>
<name>A0A9Q0JJD4_9ROSI</name>
<evidence type="ECO:0000313" key="3">
    <source>
        <dbReference type="Proteomes" id="UP001141552"/>
    </source>
</evidence>
<feature type="region of interest" description="Disordered" evidence="1">
    <location>
        <begin position="1"/>
        <end position="25"/>
    </location>
</feature>
<evidence type="ECO:0000256" key="1">
    <source>
        <dbReference type="SAM" id="MobiDB-lite"/>
    </source>
</evidence>
<sequence length="62" mass="6870">MGRTSFPIRTQGQVKGQPSTELAAQIQHDHSDAVSKLSCELKEEVFDELFSLLSITSGYPLF</sequence>
<dbReference type="Proteomes" id="UP001141552">
    <property type="component" value="Unassembled WGS sequence"/>
</dbReference>